<dbReference type="Pfam" id="PF08427">
    <property type="entry name" value="ARMH3_C"/>
    <property type="match status" value="1"/>
</dbReference>
<dbReference type="PANTHER" id="PTHR13608:SF3">
    <property type="entry name" value="ARMADILLO-LIKE HELICAL DOMAIN-CONTAINING PROTEIN 3"/>
    <property type="match status" value="1"/>
</dbReference>
<dbReference type="OrthoDB" id="2012278at2759"/>
<evidence type="ECO:0000256" key="3">
    <source>
        <dbReference type="ARBA" id="ARBA00022989"/>
    </source>
</evidence>
<proteinExistence type="predicted"/>
<name>A0A4V5NDF6_9PEZI</name>
<dbReference type="SMART" id="SM01158">
    <property type="entry name" value="DUF1741"/>
    <property type="match status" value="1"/>
</dbReference>
<dbReference type="Proteomes" id="UP000308768">
    <property type="component" value="Unassembled WGS sequence"/>
</dbReference>
<keyword evidence="4" id="KW-0472">Membrane</keyword>
<keyword evidence="2" id="KW-0812">Transmembrane</keyword>
<accession>A0A4V5NDF6</accession>
<keyword evidence="3" id="KW-1133">Transmembrane helix</keyword>
<comment type="caution">
    <text evidence="6">The sequence shown here is derived from an EMBL/GenBank/DDBJ whole genome shotgun (WGS) entry which is preliminary data.</text>
</comment>
<feature type="non-terminal residue" evidence="6">
    <location>
        <position position="320"/>
    </location>
</feature>
<dbReference type="AlphaFoldDB" id="A0A4V5NDF6"/>
<protein>
    <recommendedName>
        <fullName evidence="5">Armadillo-like helical domain-containing protein</fullName>
    </recommendedName>
</protein>
<feature type="domain" description="Armadillo-like helical" evidence="5">
    <location>
        <begin position="169"/>
        <end position="319"/>
    </location>
</feature>
<evidence type="ECO:0000313" key="7">
    <source>
        <dbReference type="Proteomes" id="UP000308768"/>
    </source>
</evidence>
<keyword evidence="7" id="KW-1185">Reference proteome</keyword>
<sequence>MEASPLTQQTRPEFLQPKIVGLYETLFREDESVEKPRDIIVVLAGLDDVDVVFTEFVSVLDAVIRNGRNVGVRQKAVKAAMSITSGAYQTGLVSYLTHRDLFPSLMKAFEPFVLLGLLANYNKFEFQNPYRLRLEDFVNDATIRKLVHSFGFTCVVARNKYIAVQDDLPEGWKISNTLSYIGLGALSGGKPATPVLNEDEAKDLFTALARGGDVVVRSLPEMSALINSLVNLIALSLSTGESFLPDPASYDDLLYKLVESGDVLFKFKDAYELSKHSSSSSIDTLVSVSSHYYALLEGEKGKVKSKNLSLREVSKVIKQG</sequence>
<evidence type="ECO:0000313" key="6">
    <source>
        <dbReference type="EMBL" id="TKA63089.1"/>
    </source>
</evidence>
<dbReference type="InterPro" id="IPR039868">
    <property type="entry name" value="ARMD3-like"/>
</dbReference>
<dbReference type="STRING" id="331657.A0A4V5NDF6"/>
<evidence type="ECO:0000256" key="1">
    <source>
        <dbReference type="ARBA" id="ARBA00004370"/>
    </source>
</evidence>
<reference evidence="6 7" key="1">
    <citation type="submission" date="2017-03" db="EMBL/GenBank/DDBJ databases">
        <title>Genomes of endolithic fungi from Antarctica.</title>
        <authorList>
            <person name="Coleine C."/>
            <person name="Masonjones S."/>
            <person name="Stajich J.E."/>
        </authorList>
    </citation>
    <scope>NUCLEOTIDE SEQUENCE [LARGE SCALE GENOMIC DNA]</scope>
    <source>
        <strain evidence="6 7">CCFEE 5187</strain>
    </source>
</reference>
<gene>
    <name evidence="6" type="ORF">B0A49_09598</name>
</gene>
<dbReference type="InterPro" id="IPR013636">
    <property type="entry name" value="ARMH3_C"/>
</dbReference>
<dbReference type="GO" id="GO:0005829">
    <property type="term" value="C:cytosol"/>
    <property type="evidence" value="ECO:0007669"/>
    <property type="project" value="TreeGrafter"/>
</dbReference>
<comment type="subcellular location">
    <subcellularLocation>
        <location evidence="1">Membrane</location>
    </subcellularLocation>
</comment>
<dbReference type="PANTHER" id="PTHR13608">
    <property type="entry name" value="ARMADILLO-LIKE HELICAL DOMAIN-CONTAINING PROTEIN 3"/>
    <property type="match status" value="1"/>
</dbReference>
<evidence type="ECO:0000256" key="2">
    <source>
        <dbReference type="ARBA" id="ARBA00022692"/>
    </source>
</evidence>
<organism evidence="6 7">
    <name type="scientific">Cryomyces minteri</name>
    <dbReference type="NCBI Taxonomy" id="331657"/>
    <lineage>
        <taxon>Eukaryota</taxon>
        <taxon>Fungi</taxon>
        <taxon>Dikarya</taxon>
        <taxon>Ascomycota</taxon>
        <taxon>Pezizomycotina</taxon>
        <taxon>Dothideomycetes</taxon>
        <taxon>Dothideomycetes incertae sedis</taxon>
        <taxon>Cryomyces</taxon>
    </lineage>
</organism>
<dbReference type="GO" id="GO:0016020">
    <property type="term" value="C:membrane"/>
    <property type="evidence" value="ECO:0007669"/>
    <property type="project" value="UniProtKB-SubCell"/>
</dbReference>
<dbReference type="EMBL" id="NAJN01001454">
    <property type="protein sequence ID" value="TKA63089.1"/>
    <property type="molecule type" value="Genomic_DNA"/>
</dbReference>
<evidence type="ECO:0000256" key="4">
    <source>
        <dbReference type="ARBA" id="ARBA00023136"/>
    </source>
</evidence>
<evidence type="ECO:0000259" key="5">
    <source>
        <dbReference type="SMART" id="SM01158"/>
    </source>
</evidence>